<reference evidence="2" key="1">
    <citation type="submission" date="2022-07" db="EMBL/GenBank/DDBJ databases">
        <authorList>
            <person name="Macas J."/>
            <person name="Novak P."/>
            <person name="Neumann P."/>
        </authorList>
    </citation>
    <scope>NUCLEOTIDE SEQUENCE</scope>
</reference>
<evidence type="ECO:0000256" key="1">
    <source>
        <dbReference type="SAM" id="MobiDB-lite"/>
    </source>
</evidence>
<feature type="compositionally biased region" description="Basic and acidic residues" evidence="1">
    <location>
        <begin position="17"/>
        <end position="35"/>
    </location>
</feature>
<dbReference type="Proteomes" id="UP001152484">
    <property type="component" value="Unassembled WGS sequence"/>
</dbReference>
<dbReference type="AlphaFoldDB" id="A0A9P1E266"/>
<keyword evidence="3" id="KW-1185">Reference proteome</keyword>
<evidence type="ECO:0000313" key="3">
    <source>
        <dbReference type="Proteomes" id="UP001152484"/>
    </source>
</evidence>
<name>A0A9P1E266_CUSEU</name>
<gene>
    <name evidence="2" type="ORF">CEURO_LOCUS4651</name>
</gene>
<evidence type="ECO:0000313" key="2">
    <source>
        <dbReference type="EMBL" id="CAH9073121.1"/>
    </source>
</evidence>
<protein>
    <submittedName>
        <fullName evidence="2">Uncharacterized protein</fullName>
    </submittedName>
</protein>
<feature type="region of interest" description="Disordered" evidence="1">
    <location>
        <begin position="64"/>
        <end position="106"/>
    </location>
</feature>
<feature type="region of interest" description="Disordered" evidence="1">
    <location>
        <begin position="1"/>
        <end position="35"/>
    </location>
</feature>
<comment type="caution">
    <text evidence="2">The sequence shown here is derived from an EMBL/GenBank/DDBJ whole genome shotgun (WGS) entry which is preliminary data.</text>
</comment>
<feature type="compositionally biased region" description="Polar residues" evidence="1">
    <location>
        <begin position="1"/>
        <end position="16"/>
    </location>
</feature>
<proteinExistence type="predicted"/>
<organism evidence="2 3">
    <name type="scientific">Cuscuta europaea</name>
    <name type="common">European dodder</name>
    <dbReference type="NCBI Taxonomy" id="41803"/>
    <lineage>
        <taxon>Eukaryota</taxon>
        <taxon>Viridiplantae</taxon>
        <taxon>Streptophyta</taxon>
        <taxon>Embryophyta</taxon>
        <taxon>Tracheophyta</taxon>
        <taxon>Spermatophyta</taxon>
        <taxon>Magnoliopsida</taxon>
        <taxon>eudicotyledons</taxon>
        <taxon>Gunneridae</taxon>
        <taxon>Pentapetalae</taxon>
        <taxon>asterids</taxon>
        <taxon>lamiids</taxon>
        <taxon>Solanales</taxon>
        <taxon>Convolvulaceae</taxon>
        <taxon>Cuscuteae</taxon>
        <taxon>Cuscuta</taxon>
        <taxon>Cuscuta subgen. Cuscuta</taxon>
    </lineage>
</organism>
<sequence length="141" mass="15575">MFLSGNHSAVDGNSTSSRKEAGEEEDDKKSSEKDNYEVLLSSLKVRLQNNVVINKNVVLDGLEDEGKEEGCKTPTSPEYKLPVASPACPPAPTKPKTMPGRRRGGYIRHKRGFLDFSSAETDPLFPPPILEMETVKKIRES</sequence>
<accession>A0A9P1E266</accession>
<dbReference type="EMBL" id="CAMAPE010000008">
    <property type="protein sequence ID" value="CAH9073121.1"/>
    <property type="molecule type" value="Genomic_DNA"/>
</dbReference>